<gene>
    <name evidence="1" type="ORF">ACH4WX_16550</name>
</gene>
<dbReference type="Pfam" id="PF13279">
    <property type="entry name" value="4HBT_2"/>
    <property type="match status" value="1"/>
</dbReference>
<dbReference type="CDD" id="cd00586">
    <property type="entry name" value="4HBT"/>
    <property type="match status" value="1"/>
</dbReference>
<accession>A0ABW7TMS8</accession>
<evidence type="ECO:0000313" key="1">
    <source>
        <dbReference type="EMBL" id="MFI1462327.1"/>
    </source>
</evidence>
<proteinExistence type="predicted"/>
<name>A0ABW7TMS8_9NOCA</name>
<evidence type="ECO:0000313" key="2">
    <source>
        <dbReference type="Proteomes" id="UP001611263"/>
    </source>
</evidence>
<organism evidence="1 2">
    <name type="scientific">Nocardia carnea</name>
    <dbReference type="NCBI Taxonomy" id="37328"/>
    <lineage>
        <taxon>Bacteria</taxon>
        <taxon>Bacillati</taxon>
        <taxon>Actinomycetota</taxon>
        <taxon>Actinomycetes</taxon>
        <taxon>Mycobacteriales</taxon>
        <taxon>Nocardiaceae</taxon>
        <taxon>Nocardia</taxon>
    </lineage>
</organism>
<comment type="caution">
    <text evidence="1">The sequence shown here is derived from an EMBL/GenBank/DDBJ whole genome shotgun (WGS) entry which is preliminary data.</text>
</comment>
<sequence>MIAELPTAEEVATLSESVTGTVTAEILDGNDHMDIVQYLIWGSLGADALVRAVGIDDTYRSEREMGVFTAQHHLAYYRELRAGDRFAVAGRILDRSAKAVHMMTFLVDTGRGRIANTLEILLVHVDLRHRRSVELPADIAEALDEHIARSRSLPWPAPVCGAIGIRR</sequence>
<dbReference type="EMBL" id="JBIRUQ010000003">
    <property type="protein sequence ID" value="MFI1462327.1"/>
    <property type="molecule type" value="Genomic_DNA"/>
</dbReference>
<dbReference type="Gene3D" id="3.10.129.10">
    <property type="entry name" value="Hotdog Thioesterase"/>
    <property type="match status" value="1"/>
</dbReference>
<dbReference type="RefSeq" id="WP_033242993.1">
    <property type="nucleotide sequence ID" value="NZ_JBIRUQ010000003.1"/>
</dbReference>
<dbReference type="GeneID" id="93505741"/>
<keyword evidence="2" id="KW-1185">Reference proteome</keyword>
<dbReference type="Proteomes" id="UP001611263">
    <property type="component" value="Unassembled WGS sequence"/>
</dbReference>
<reference evidence="1 2" key="1">
    <citation type="submission" date="2024-10" db="EMBL/GenBank/DDBJ databases">
        <title>The Natural Products Discovery Center: Release of the First 8490 Sequenced Strains for Exploring Actinobacteria Biosynthetic Diversity.</title>
        <authorList>
            <person name="Kalkreuter E."/>
            <person name="Kautsar S.A."/>
            <person name="Yang D."/>
            <person name="Bader C.D."/>
            <person name="Teijaro C.N."/>
            <person name="Fluegel L."/>
            <person name="Davis C.M."/>
            <person name="Simpson J.R."/>
            <person name="Lauterbach L."/>
            <person name="Steele A.D."/>
            <person name="Gui C."/>
            <person name="Meng S."/>
            <person name="Li G."/>
            <person name="Viehrig K."/>
            <person name="Ye F."/>
            <person name="Su P."/>
            <person name="Kiefer A.F."/>
            <person name="Nichols A."/>
            <person name="Cepeda A.J."/>
            <person name="Yan W."/>
            <person name="Fan B."/>
            <person name="Jiang Y."/>
            <person name="Adhikari A."/>
            <person name="Zheng C.-J."/>
            <person name="Schuster L."/>
            <person name="Cowan T.M."/>
            <person name="Smanski M.J."/>
            <person name="Chevrette M.G."/>
            <person name="De Carvalho L.P.S."/>
            <person name="Shen B."/>
        </authorList>
    </citation>
    <scope>NUCLEOTIDE SEQUENCE [LARGE SCALE GENOMIC DNA]</scope>
    <source>
        <strain evidence="1 2">NPDC020568</strain>
    </source>
</reference>
<protein>
    <submittedName>
        <fullName evidence="1">Thioesterase family protein</fullName>
    </submittedName>
</protein>
<dbReference type="SUPFAM" id="SSF54637">
    <property type="entry name" value="Thioesterase/thiol ester dehydrase-isomerase"/>
    <property type="match status" value="1"/>
</dbReference>
<dbReference type="InterPro" id="IPR029069">
    <property type="entry name" value="HotDog_dom_sf"/>
</dbReference>